<protein>
    <submittedName>
        <fullName evidence="7">TetR/AcrR family transcriptional regulator C-terminal domain-containing protein</fullName>
    </submittedName>
</protein>
<dbReference type="SUPFAM" id="SSF48498">
    <property type="entry name" value="Tetracyclin repressor-like, C-terminal domain"/>
    <property type="match status" value="1"/>
</dbReference>
<reference evidence="7 8" key="1">
    <citation type="submission" date="2023-03" db="EMBL/GenBank/DDBJ databases">
        <title>Draft genome sequence of Streptomyces sp. RB6PN23 isolated from peat swamp forest in Thailand.</title>
        <authorList>
            <person name="Klaysubun C."/>
            <person name="Duangmal K."/>
        </authorList>
    </citation>
    <scope>NUCLEOTIDE SEQUENCE [LARGE SCALE GENOMIC DNA]</scope>
    <source>
        <strain evidence="7 8">RB6PN23</strain>
    </source>
</reference>
<evidence type="ECO:0000313" key="7">
    <source>
        <dbReference type="EMBL" id="MDF3290825.1"/>
    </source>
</evidence>
<keyword evidence="3" id="KW-0804">Transcription</keyword>
<dbReference type="Proteomes" id="UP001216579">
    <property type="component" value="Unassembled WGS sequence"/>
</dbReference>
<name>A0ABT5ZLX3_9ACTN</name>
<dbReference type="SUPFAM" id="SSF46689">
    <property type="entry name" value="Homeodomain-like"/>
    <property type="match status" value="1"/>
</dbReference>
<evidence type="ECO:0000256" key="2">
    <source>
        <dbReference type="ARBA" id="ARBA00023125"/>
    </source>
</evidence>
<dbReference type="Gene3D" id="1.10.10.60">
    <property type="entry name" value="Homeodomain-like"/>
    <property type="match status" value="1"/>
</dbReference>
<dbReference type="InterPro" id="IPR009057">
    <property type="entry name" value="Homeodomain-like_sf"/>
</dbReference>
<dbReference type="InterPro" id="IPR001647">
    <property type="entry name" value="HTH_TetR"/>
</dbReference>
<dbReference type="InterPro" id="IPR050109">
    <property type="entry name" value="HTH-type_TetR-like_transc_reg"/>
</dbReference>
<dbReference type="InterPro" id="IPR036271">
    <property type="entry name" value="Tet_transcr_reg_TetR-rel_C_sf"/>
</dbReference>
<dbReference type="InterPro" id="IPR004111">
    <property type="entry name" value="Repressor_TetR_C"/>
</dbReference>
<dbReference type="Gene3D" id="1.10.357.10">
    <property type="entry name" value="Tetracycline Repressor, domain 2"/>
    <property type="match status" value="1"/>
</dbReference>
<dbReference type="Pfam" id="PF00440">
    <property type="entry name" value="TetR_N"/>
    <property type="match status" value="1"/>
</dbReference>
<evidence type="ECO:0000313" key="8">
    <source>
        <dbReference type="Proteomes" id="UP001216579"/>
    </source>
</evidence>
<comment type="caution">
    <text evidence="7">The sequence shown here is derived from an EMBL/GenBank/DDBJ whole genome shotgun (WGS) entry which is preliminary data.</text>
</comment>
<keyword evidence="8" id="KW-1185">Reference proteome</keyword>
<evidence type="ECO:0000256" key="1">
    <source>
        <dbReference type="ARBA" id="ARBA00023015"/>
    </source>
</evidence>
<dbReference type="PANTHER" id="PTHR30055:SF151">
    <property type="entry name" value="TRANSCRIPTIONAL REGULATORY PROTEIN"/>
    <property type="match status" value="1"/>
</dbReference>
<gene>
    <name evidence="7" type="ORF">P3G67_16595</name>
</gene>
<feature type="region of interest" description="Disordered" evidence="5">
    <location>
        <begin position="1"/>
        <end position="35"/>
    </location>
</feature>
<evidence type="ECO:0000256" key="5">
    <source>
        <dbReference type="SAM" id="MobiDB-lite"/>
    </source>
</evidence>
<dbReference type="PANTHER" id="PTHR30055">
    <property type="entry name" value="HTH-TYPE TRANSCRIPTIONAL REGULATOR RUTR"/>
    <property type="match status" value="1"/>
</dbReference>
<accession>A0ABT5ZLX3</accession>
<evidence type="ECO:0000259" key="6">
    <source>
        <dbReference type="PROSITE" id="PS50977"/>
    </source>
</evidence>
<feature type="DNA-binding region" description="H-T-H motif" evidence="4">
    <location>
        <begin position="58"/>
        <end position="77"/>
    </location>
</feature>
<organism evidence="7 8">
    <name type="scientific">Streptomyces silvisoli</name>
    <dbReference type="NCBI Taxonomy" id="3034235"/>
    <lineage>
        <taxon>Bacteria</taxon>
        <taxon>Bacillati</taxon>
        <taxon>Actinomycetota</taxon>
        <taxon>Actinomycetes</taxon>
        <taxon>Kitasatosporales</taxon>
        <taxon>Streptomycetaceae</taxon>
        <taxon>Streptomyces</taxon>
    </lineage>
</organism>
<dbReference type="Pfam" id="PF02909">
    <property type="entry name" value="TetR_C_1"/>
    <property type="match status" value="1"/>
</dbReference>
<proteinExistence type="predicted"/>
<keyword evidence="2 4" id="KW-0238">DNA-binding</keyword>
<keyword evidence="1" id="KW-0805">Transcription regulation</keyword>
<evidence type="ECO:0000256" key="4">
    <source>
        <dbReference type="PROSITE-ProRule" id="PRU00335"/>
    </source>
</evidence>
<feature type="domain" description="HTH tetR-type" evidence="6">
    <location>
        <begin position="35"/>
        <end position="95"/>
    </location>
</feature>
<dbReference type="RefSeq" id="WP_269855282.1">
    <property type="nucleotide sequence ID" value="NZ_JARJBC010000009.1"/>
</dbReference>
<evidence type="ECO:0000256" key="3">
    <source>
        <dbReference type="ARBA" id="ARBA00023163"/>
    </source>
</evidence>
<sequence length="255" mass="28180">MAPAAPRASKPQASVWLSGGARDGRRRKSSQQPVGLDHGKIVRTTVQLLDANGLQNFSMRRLAAELGVTPMSVYWYVDNKDDLLEYALDEVFAEIPLQAAETGGDWRDAVREFATSYRRTLATHPWASRLMGEYANVGPKSVAFSTAAHRVMRRSGLAPEHIPGALAAVYQFVYGYGTVEGRWTELCRSTGTSEDDLFREMAGAVRDRPEYGELGPIIDQRMEGPVAQYRERDFGFALECVIAGIEAMRGRAPHA</sequence>
<dbReference type="PROSITE" id="PS50977">
    <property type="entry name" value="HTH_TETR_2"/>
    <property type="match status" value="1"/>
</dbReference>
<dbReference type="EMBL" id="JARJBC010000009">
    <property type="protein sequence ID" value="MDF3290825.1"/>
    <property type="molecule type" value="Genomic_DNA"/>
</dbReference>